<keyword evidence="1" id="KW-0805">Transcription regulation</keyword>
<dbReference type="InterPro" id="IPR036388">
    <property type="entry name" value="WH-like_DNA-bd_sf"/>
</dbReference>
<dbReference type="CDD" id="cd06170">
    <property type="entry name" value="LuxR_C_like"/>
    <property type="match status" value="1"/>
</dbReference>
<dbReference type="RefSeq" id="WP_066518042.1">
    <property type="nucleotide sequence ID" value="NZ_AP017655.1"/>
</dbReference>
<dbReference type="KEGG" id="sclo:SCLO_1019550"/>
<dbReference type="PANTHER" id="PTHR44688">
    <property type="entry name" value="DNA-BINDING TRANSCRIPTIONAL ACTIVATOR DEVR_DOSR"/>
    <property type="match status" value="1"/>
</dbReference>
<evidence type="ECO:0000259" key="4">
    <source>
        <dbReference type="PROSITE" id="PS50043"/>
    </source>
</evidence>
<sequence>MAARADGGDEWADRFLAAALEPPLWDDALGAMAAATGSRRGQLVGFGPDSAIFNRITDIDPGLLDRSDVQALHRPELNFRLMADAMAGGDDIVHEAHYDIARQRIGNSDYLDLCAELDIADGCHARLMVEDGAMIGLALLRGRKDGRTSQEQRDLFARLAGHARIAVRLQRAIEQQGFALLNGTFEAMDRACWLLDWGGRVRAMTPRAEALLLAGSARVSDGWLCSGRAEESRAILRGIRAVVARPAQPAPPVLLEQGEGPALLLEFHPLPARDWAMAFAPRALVVGRKAPSTAYQAHMLMEGYKLTPAEADIAVRLASGMSRPHIAAARGVSAGTLKAQLRNIYEKTGCTRESQLVRMVSLLYM</sequence>
<organism evidence="5 6">
    <name type="scientific">Sphingobium cloacae</name>
    <dbReference type="NCBI Taxonomy" id="120107"/>
    <lineage>
        <taxon>Bacteria</taxon>
        <taxon>Pseudomonadati</taxon>
        <taxon>Pseudomonadota</taxon>
        <taxon>Alphaproteobacteria</taxon>
        <taxon>Sphingomonadales</taxon>
        <taxon>Sphingomonadaceae</taxon>
        <taxon>Sphingobium</taxon>
    </lineage>
</organism>
<dbReference type="Gene3D" id="1.10.10.10">
    <property type="entry name" value="Winged helix-like DNA-binding domain superfamily/Winged helix DNA-binding domain"/>
    <property type="match status" value="1"/>
</dbReference>
<dbReference type="EMBL" id="AP017655">
    <property type="protein sequence ID" value="BAV64995.1"/>
    <property type="molecule type" value="Genomic_DNA"/>
</dbReference>
<dbReference type="Proteomes" id="UP000218272">
    <property type="component" value="Chromosome SCLO_1"/>
</dbReference>
<dbReference type="AlphaFoldDB" id="A0A1E1F3A7"/>
<evidence type="ECO:0000313" key="6">
    <source>
        <dbReference type="Proteomes" id="UP000218272"/>
    </source>
</evidence>
<evidence type="ECO:0000313" key="5">
    <source>
        <dbReference type="EMBL" id="BAV64995.1"/>
    </source>
</evidence>
<keyword evidence="3" id="KW-0804">Transcription</keyword>
<feature type="domain" description="HTH luxR-type" evidence="4">
    <location>
        <begin position="306"/>
        <end position="364"/>
    </location>
</feature>
<dbReference type="PANTHER" id="PTHR44688:SF16">
    <property type="entry name" value="DNA-BINDING TRANSCRIPTIONAL ACTIVATOR DEVR_DOSR"/>
    <property type="match status" value="1"/>
</dbReference>
<evidence type="ECO:0000256" key="1">
    <source>
        <dbReference type="ARBA" id="ARBA00023015"/>
    </source>
</evidence>
<dbReference type="SUPFAM" id="SSF46894">
    <property type="entry name" value="C-terminal effector domain of the bipartite response regulators"/>
    <property type="match status" value="1"/>
</dbReference>
<dbReference type="GO" id="GO:0003677">
    <property type="term" value="F:DNA binding"/>
    <property type="evidence" value="ECO:0007669"/>
    <property type="project" value="UniProtKB-KW"/>
</dbReference>
<evidence type="ECO:0000256" key="2">
    <source>
        <dbReference type="ARBA" id="ARBA00023125"/>
    </source>
</evidence>
<dbReference type="OrthoDB" id="7425190at2"/>
<dbReference type="InterPro" id="IPR000792">
    <property type="entry name" value="Tscrpt_reg_LuxR_C"/>
</dbReference>
<protein>
    <submittedName>
        <fullName evidence="5">DNA-binding protein with HTH domain-containing protein</fullName>
    </submittedName>
</protein>
<reference evidence="5 6" key="1">
    <citation type="submission" date="2016-10" db="EMBL/GenBank/DDBJ databases">
        <title>Complete Genome Sequence of the Nonylphenol-Degrading Bacterium Sphingobium cloacae JCM 10874T.</title>
        <authorList>
            <person name="Ootsuka M."/>
            <person name="Nishizawa T."/>
            <person name="Ohta H."/>
        </authorList>
    </citation>
    <scope>NUCLEOTIDE SEQUENCE [LARGE SCALE GENOMIC DNA]</scope>
    <source>
        <strain evidence="5 6">JCM 10874</strain>
    </source>
</reference>
<evidence type="ECO:0000256" key="3">
    <source>
        <dbReference type="ARBA" id="ARBA00023163"/>
    </source>
</evidence>
<dbReference type="SMART" id="SM00421">
    <property type="entry name" value="HTH_LUXR"/>
    <property type="match status" value="1"/>
</dbReference>
<keyword evidence="2 5" id="KW-0238">DNA-binding</keyword>
<name>A0A1E1F3A7_9SPHN</name>
<dbReference type="Pfam" id="PF00196">
    <property type="entry name" value="GerE"/>
    <property type="match status" value="1"/>
</dbReference>
<accession>A0A1E1F3A7</accession>
<proteinExistence type="predicted"/>
<dbReference type="InterPro" id="IPR016032">
    <property type="entry name" value="Sig_transdc_resp-reg_C-effctor"/>
</dbReference>
<keyword evidence="6" id="KW-1185">Reference proteome</keyword>
<gene>
    <name evidence="5" type="ORF">SCLO_1019550</name>
</gene>
<dbReference type="GO" id="GO:0006355">
    <property type="term" value="P:regulation of DNA-templated transcription"/>
    <property type="evidence" value="ECO:0007669"/>
    <property type="project" value="InterPro"/>
</dbReference>
<dbReference type="PROSITE" id="PS50043">
    <property type="entry name" value="HTH_LUXR_2"/>
    <property type="match status" value="1"/>
</dbReference>